<sequence>MIRGALIGLLTSLLILQGVALRAAPFVDPAAGQGFVVHLCSGGTVELDADGAPTAGDPGHEDASHLGCLDCCIAPIALPEPGARAPAREADPERAAPLPEAPAPAGHASPLACARDPPDAS</sequence>
<evidence type="ECO:0008006" key="4">
    <source>
        <dbReference type="Google" id="ProtNLM"/>
    </source>
</evidence>
<dbReference type="STRING" id="1114924.SAMN05216258_104137"/>
<proteinExistence type="predicted"/>
<evidence type="ECO:0000313" key="3">
    <source>
        <dbReference type="Proteomes" id="UP000199377"/>
    </source>
</evidence>
<protein>
    <recommendedName>
        <fullName evidence="4">DUF2946 domain-containing protein</fullName>
    </recommendedName>
</protein>
<gene>
    <name evidence="2" type="ORF">SAMN05216258_104137</name>
</gene>
<reference evidence="2 3" key="1">
    <citation type="submission" date="2016-10" db="EMBL/GenBank/DDBJ databases">
        <authorList>
            <person name="de Groot N.N."/>
        </authorList>
    </citation>
    <scope>NUCLEOTIDE SEQUENCE [LARGE SCALE GENOMIC DNA]</scope>
    <source>
        <strain evidence="2 3">CGMCC 1.11030</strain>
    </source>
</reference>
<dbReference type="Proteomes" id="UP000199377">
    <property type="component" value="Unassembled WGS sequence"/>
</dbReference>
<dbReference type="EMBL" id="FOQH01000004">
    <property type="protein sequence ID" value="SFI07770.1"/>
    <property type="molecule type" value="Genomic_DNA"/>
</dbReference>
<organism evidence="2 3">
    <name type="scientific">Albimonas pacifica</name>
    <dbReference type="NCBI Taxonomy" id="1114924"/>
    <lineage>
        <taxon>Bacteria</taxon>
        <taxon>Pseudomonadati</taxon>
        <taxon>Pseudomonadota</taxon>
        <taxon>Alphaproteobacteria</taxon>
        <taxon>Rhodobacterales</taxon>
        <taxon>Paracoccaceae</taxon>
        <taxon>Albimonas</taxon>
    </lineage>
</organism>
<feature type="region of interest" description="Disordered" evidence="1">
    <location>
        <begin position="82"/>
        <end position="121"/>
    </location>
</feature>
<evidence type="ECO:0000313" key="2">
    <source>
        <dbReference type="EMBL" id="SFI07770.1"/>
    </source>
</evidence>
<accession>A0A1I3F9F5</accession>
<feature type="compositionally biased region" description="Low complexity" evidence="1">
    <location>
        <begin position="95"/>
        <end position="106"/>
    </location>
</feature>
<keyword evidence="3" id="KW-1185">Reference proteome</keyword>
<evidence type="ECO:0000256" key="1">
    <source>
        <dbReference type="SAM" id="MobiDB-lite"/>
    </source>
</evidence>
<dbReference type="RefSeq" id="WP_092859438.1">
    <property type="nucleotide sequence ID" value="NZ_FOQH01000004.1"/>
</dbReference>
<dbReference type="AlphaFoldDB" id="A0A1I3F9F5"/>
<name>A0A1I3F9F5_9RHOB</name>